<feature type="compositionally biased region" description="Polar residues" evidence="2">
    <location>
        <begin position="133"/>
        <end position="148"/>
    </location>
</feature>
<feature type="compositionally biased region" description="Acidic residues" evidence="2">
    <location>
        <begin position="76"/>
        <end position="88"/>
    </location>
</feature>
<dbReference type="Pfam" id="PF12796">
    <property type="entry name" value="Ank_2"/>
    <property type="match status" value="1"/>
</dbReference>
<dbReference type="GO" id="GO:0005654">
    <property type="term" value="C:nucleoplasm"/>
    <property type="evidence" value="ECO:0007669"/>
    <property type="project" value="TreeGrafter"/>
</dbReference>
<keyword evidence="4" id="KW-1185">Reference proteome</keyword>
<feature type="compositionally biased region" description="Polar residues" evidence="2">
    <location>
        <begin position="173"/>
        <end position="196"/>
    </location>
</feature>
<feature type="compositionally biased region" description="Basic and acidic residues" evidence="2">
    <location>
        <begin position="242"/>
        <end position="251"/>
    </location>
</feature>
<proteinExistence type="predicted"/>
<dbReference type="Gene3D" id="1.25.40.20">
    <property type="entry name" value="Ankyrin repeat-containing domain"/>
    <property type="match status" value="1"/>
</dbReference>
<feature type="compositionally biased region" description="Basic residues" evidence="2">
    <location>
        <begin position="206"/>
        <end position="220"/>
    </location>
</feature>
<feature type="region of interest" description="Disordered" evidence="2">
    <location>
        <begin position="822"/>
        <end position="863"/>
    </location>
</feature>
<feature type="compositionally biased region" description="Basic and acidic residues" evidence="2">
    <location>
        <begin position="93"/>
        <end position="112"/>
    </location>
</feature>
<dbReference type="HOGENOM" id="CLU_274183_0_0_1"/>
<dbReference type="eggNOG" id="KOG0504">
    <property type="taxonomic scope" value="Eukaryota"/>
</dbReference>
<feature type="compositionally biased region" description="Basic and acidic residues" evidence="2">
    <location>
        <begin position="631"/>
        <end position="644"/>
    </location>
</feature>
<dbReference type="OMA" id="PLHFSGE"/>
<name>N1Q2X6_DOTSN</name>
<feature type="compositionally biased region" description="Basic and acidic residues" evidence="2">
    <location>
        <begin position="822"/>
        <end position="861"/>
    </location>
</feature>
<evidence type="ECO:0000313" key="4">
    <source>
        <dbReference type="Proteomes" id="UP000016933"/>
    </source>
</evidence>
<dbReference type="SUPFAM" id="SSF48403">
    <property type="entry name" value="Ankyrin repeat"/>
    <property type="match status" value="1"/>
</dbReference>
<dbReference type="STRING" id="675120.N1Q2X6"/>
<evidence type="ECO:0000256" key="2">
    <source>
        <dbReference type="SAM" id="MobiDB-lite"/>
    </source>
</evidence>
<keyword evidence="1" id="KW-0040">ANK repeat</keyword>
<feature type="region of interest" description="Disordered" evidence="2">
    <location>
        <begin position="629"/>
        <end position="784"/>
    </location>
</feature>
<dbReference type="SMART" id="SM00248">
    <property type="entry name" value="ANK"/>
    <property type="match status" value="4"/>
</dbReference>
<feature type="region of interest" description="Disordered" evidence="2">
    <location>
        <begin position="25"/>
        <end position="344"/>
    </location>
</feature>
<dbReference type="Proteomes" id="UP000016933">
    <property type="component" value="Unassembled WGS sequence"/>
</dbReference>
<dbReference type="InterPro" id="IPR036770">
    <property type="entry name" value="Ankyrin_rpt-contain_sf"/>
</dbReference>
<gene>
    <name evidence="3" type="ORF">DOTSEDRAFT_67783</name>
</gene>
<dbReference type="PANTHER" id="PTHR24149:SF14">
    <property type="entry name" value="ANKYRIN REPEAT DOMAIN 12"/>
    <property type="match status" value="1"/>
</dbReference>
<organism evidence="3 4">
    <name type="scientific">Dothistroma septosporum (strain NZE10 / CBS 128990)</name>
    <name type="common">Red band needle blight fungus</name>
    <name type="synonym">Mycosphaerella pini</name>
    <dbReference type="NCBI Taxonomy" id="675120"/>
    <lineage>
        <taxon>Eukaryota</taxon>
        <taxon>Fungi</taxon>
        <taxon>Dikarya</taxon>
        <taxon>Ascomycota</taxon>
        <taxon>Pezizomycotina</taxon>
        <taxon>Dothideomycetes</taxon>
        <taxon>Dothideomycetidae</taxon>
        <taxon>Mycosphaerellales</taxon>
        <taxon>Mycosphaerellaceae</taxon>
        <taxon>Dothistroma</taxon>
    </lineage>
</organism>
<feature type="repeat" description="ANK" evidence="1">
    <location>
        <begin position="380"/>
        <end position="412"/>
    </location>
</feature>
<feature type="compositionally biased region" description="Basic and acidic residues" evidence="2">
    <location>
        <begin position="770"/>
        <end position="784"/>
    </location>
</feature>
<dbReference type="PANTHER" id="PTHR24149">
    <property type="entry name" value="ANKYRIN REPEAT DOMAIN-CONTAINING PROTEIN 12"/>
    <property type="match status" value="1"/>
</dbReference>
<dbReference type="PROSITE" id="PS50088">
    <property type="entry name" value="ANK_REPEAT"/>
    <property type="match status" value="2"/>
</dbReference>
<dbReference type="PROSITE" id="PS50297">
    <property type="entry name" value="ANK_REP_REGION"/>
    <property type="match status" value="2"/>
</dbReference>
<dbReference type="EMBL" id="KB446535">
    <property type="protein sequence ID" value="EME48839.1"/>
    <property type="molecule type" value="Genomic_DNA"/>
</dbReference>
<protein>
    <submittedName>
        <fullName evidence="3">Uncharacterized protein</fullName>
    </submittedName>
</protein>
<dbReference type="InterPro" id="IPR002110">
    <property type="entry name" value="Ankyrin_rpt"/>
</dbReference>
<accession>N1Q2X6</accession>
<sequence>MNGSTSPVLLTAEAAHSGRDEVAVAKPNGVHSPDDRAQLAAKRLKSSPRRPASSGKSASPRMKDASPRHHPPTANGDDDAAGESEAETLIDSPVKKRQEAERQNHASKTDRPPKHRIGSLPVPSGNDDEDDSANVSPAPSTVMSVEKTTSTEEAKDEDMKDDSDKDADGESDTGSLSDPDTEASNAPSQRSMNSRAASERPDFSRHHAHFPNPRKRKHRASSVSLPNKRPSLNAPKRRLRGLHSEEADRSEQSLSPKLRSDRRAVSTQSAFVDGATEGGANRKRRAGTQGPTKEPKSMKGWEEESVSSETTSHGHDPQRPRRGIGRSTSTPGRPAGRKPKPHVNKYGFTRLAEACETNDLDLVKEWREKDPDQLELAEFAGNKPLQIAALNGNVEVVDYLIDQGCQIDCANVDKDTPLIDAAENGHLDVVNSLLRAGVDPLRQNLKGQQALDVVTDDTDDADEIRAVLRQAIDKWNSTGAKQKREEEEEMRHRAGPSKELHFMARTYENLLRLVQINDRTGVREFLDARVMVDNNVVAAAAKTGDTYLVNMLLAEMTEKKALQKPEKPLLSVLGTSHTEMVRSLTELDNFNPLWRNRQGKTWPEIAEERHGPNWREEKGLLESLYDQCAATKERRSSSPVTKRDGGKRRFVHRAPDEEEDSDEREQAPRRKNGRKLMSKKELRAARGRAASDESSYESSSEVHTPAEHVEDPSMKPPESPATKRTPTRSRTKSFSAQPADLPSPRTRRRSSSLREMTTPPLTTVEESMEDKEATEKQRQEEERRAAEIVQELEEKRKRAEAAEAEAAAKRAAEEAARKAEEECRAEEARREEELRNAEEARIADEERARQLAEQQRKDAAERKHRAGILAGLPKAISYVLDPETDFDIESKWGRSHLFRYYAQIQVFSEEGQDPLSEYSETNPATYWVPNLLVAPLLGPVGIELFIQSDHESYGDSLAGAWRTKEFPTTKLPLLKTLMDRIPPPGLDVPIPLDSDAQPLISEQEQAVWRRNMMEGVEAARRALTKGERALTYVRLEDILRNMHPALNGFKIDVDFDLLPMSVRPAPAMGSFFTSLQQANTRRLRTRTFIAGSTPDVSNLMRTRITRRTANVTDVRVVHEK</sequence>
<feature type="compositionally biased region" description="Basic and acidic residues" evidence="2">
    <location>
        <begin position="293"/>
        <end position="302"/>
    </location>
</feature>
<evidence type="ECO:0000256" key="1">
    <source>
        <dbReference type="PROSITE-ProRule" id="PRU00023"/>
    </source>
</evidence>
<reference evidence="3 4" key="2">
    <citation type="journal article" date="2012" name="PLoS Pathog.">
        <title>Diverse lifestyles and strategies of plant pathogenesis encoded in the genomes of eighteen Dothideomycetes fungi.</title>
        <authorList>
            <person name="Ohm R.A."/>
            <person name="Feau N."/>
            <person name="Henrissat B."/>
            <person name="Schoch C.L."/>
            <person name="Horwitz B.A."/>
            <person name="Barry K.W."/>
            <person name="Condon B.J."/>
            <person name="Copeland A.C."/>
            <person name="Dhillon B."/>
            <person name="Glaser F."/>
            <person name="Hesse C.N."/>
            <person name="Kosti I."/>
            <person name="LaButti K."/>
            <person name="Lindquist E.A."/>
            <person name="Lucas S."/>
            <person name="Salamov A.A."/>
            <person name="Bradshaw R.E."/>
            <person name="Ciuffetti L."/>
            <person name="Hamelin R.C."/>
            <person name="Kema G.H.J."/>
            <person name="Lawrence C."/>
            <person name="Scott J.A."/>
            <person name="Spatafora J.W."/>
            <person name="Turgeon B.G."/>
            <person name="de Wit P.J.G.M."/>
            <person name="Zhong S."/>
            <person name="Goodwin S.B."/>
            <person name="Grigoriev I.V."/>
        </authorList>
    </citation>
    <scope>NUCLEOTIDE SEQUENCE [LARGE SCALE GENOMIC DNA]</scope>
    <source>
        <strain evidence="4">NZE10 / CBS 128990</strain>
    </source>
</reference>
<reference evidence="4" key="1">
    <citation type="journal article" date="2012" name="PLoS Genet.">
        <title>The genomes of the fungal plant pathogens Cladosporium fulvum and Dothistroma septosporum reveal adaptation to different hosts and lifestyles but also signatures of common ancestry.</title>
        <authorList>
            <person name="de Wit P.J.G.M."/>
            <person name="van der Burgt A."/>
            <person name="Oekmen B."/>
            <person name="Stergiopoulos I."/>
            <person name="Abd-Elsalam K.A."/>
            <person name="Aerts A.L."/>
            <person name="Bahkali A.H."/>
            <person name="Beenen H.G."/>
            <person name="Chettri P."/>
            <person name="Cox M.P."/>
            <person name="Datema E."/>
            <person name="de Vries R.P."/>
            <person name="Dhillon B."/>
            <person name="Ganley A.R."/>
            <person name="Griffiths S.A."/>
            <person name="Guo Y."/>
            <person name="Hamelin R.C."/>
            <person name="Henrissat B."/>
            <person name="Kabir M.S."/>
            <person name="Jashni M.K."/>
            <person name="Kema G."/>
            <person name="Klaubauf S."/>
            <person name="Lapidus A."/>
            <person name="Levasseur A."/>
            <person name="Lindquist E."/>
            <person name="Mehrabi R."/>
            <person name="Ohm R.A."/>
            <person name="Owen T.J."/>
            <person name="Salamov A."/>
            <person name="Schwelm A."/>
            <person name="Schijlen E."/>
            <person name="Sun H."/>
            <person name="van den Burg H.A."/>
            <person name="van Ham R.C.H.J."/>
            <person name="Zhang S."/>
            <person name="Goodwin S.B."/>
            <person name="Grigoriev I.V."/>
            <person name="Collemare J."/>
            <person name="Bradshaw R.E."/>
        </authorList>
    </citation>
    <scope>NUCLEOTIDE SEQUENCE [LARGE SCALE GENOMIC DNA]</scope>
    <source>
        <strain evidence="4">NZE10 / CBS 128990</strain>
    </source>
</reference>
<feature type="compositionally biased region" description="Basic and acidic residues" evidence="2">
    <location>
        <begin position="704"/>
        <end position="713"/>
    </location>
</feature>
<feature type="compositionally biased region" description="Low complexity" evidence="2">
    <location>
        <begin position="692"/>
        <end position="701"/>
    </location>
</feature>
<dbReference type="OrthoDB" id="194358at2759"/>
<feature type="repeat" description="ANK" evidence="1">
    <location>
        <begin position="413"/>
        <end position="445"/>
    </location>
</feature>
<evidence type="ECO:0000313" key="3">
    <source>
        <dbReference type="EMBL" id="EME48839.1"/>
    </source>
</evidence>
<dbReference type="InterPro" id="IPR053210">
    <property type="entry name" value="ANKRD12"/>
</dbReference>
<dbReference type="AlphaFoldDB" id="N1Q2X6"/>